<comment type="caution">
    <text evidence="2">The sequence shown here is derived from an EMBL/GenBank/DDBJ whole genome shotgun (WGS) entry which is preliminary data.</text>
</comment>
<evidence type="ECO:0000313" key="3">
    <source>
        <dbReference type="Proteomes" id="UP001596302"/>
    </source>
</evidence>
<organism evidence="2 3">
    <name type="scientific">Pseudonocardia hispaniensis</name>
    <dbReference type="NCBI Taxonomy" id="904933"/>
    <lineage>
        <taxon>Bacteria</taxon>
        <taxon>Bacillati</taxon>
        <taxon>Actinomycetota</taxon>
        <taxon>Actinomycetes</taxon>
        <taxon>Pseudonocardiales</taxon>
        <taxon>Pseudonocardiaceae</taxon>
        <taxon>Pseudonocardia</taxon>
    </lineage>
</organism>
<proteinExistence type="predicted"/>
<feature type="domain" description="Glycoside-hydrolase family GH114 TIM-barrel" evidence="1">
    <location>
        <begin position="25"/>
        <end position="282"/>
    </location>
</feature>
<accession>A0ABW1J253</accession>
<protein>
    <submittedName>
        <fullName evidence="2">Endo alpha-1,4 polygalactosaminidase</fullName>
    </submittedName>
</protein>
<dbReference type="InterPro" id="IPR004352">
    <property type="entry name" value="GH114_TIM-barrel"/>
</dbReference>
<dbReference type="EMBL" id="JBHSQW010000025">
    <property type="protein sequence ID" value="MFC5994889.1"/>
    <property type="molecule type" value="Genomic_DNA"/>
</dbReference>
<evidence type="ECO:0000313" key="2">
    <source>
        <dbReference type="EMBL" id="MFC5994889.1"/>
    </source>
</evidence>
<dbReference type="Gene3D" id="3.20.20.70">
    <property type="entry name" value="Aldolase class I"/>
    <property type="match status" value="1"/>
</dbReference>
<dbReference type="RefSeq" id="WP_379584906.1">
    <property type="nucleotide sequence ID" value="NZ_JBHSQW010000025.1"/>
</dbReference>
<dbReference type="InterPro" id="IPR017853">
    <property type="entry name" value="GH"/>
</dbReference>
<reference evidence="3" key="1">
    <citation type="journal article" date="2019" name="Int. J. Syst. Evol. Microbiol.">
        <title>The Global Catalogue of Microorganisms (GCM) 10K type strain sequencing project: providing services to taxonomists for standard genome sequencing and annotation.</title>
        <authorList>
            <consortium name="The Broad Institute Genomics Platform"/>
            <consortium name="The Broad Institute Genome Sequencing Center for Infectious Disease"/>
            <person name="Wu L."/>
            <person name="Ma J."/>
        </authorList>
    </citation>
    <scope>NUCLEOTIDE SEQUENCE [LARGE SCALE GENOMIC DNA]</scope>
    <source>
        <strain evidence="3">CCM 8391</strain>
    </source>
</reference>
<keyword evidence="3" id="KW-1185">Reference proteome</keyword>
<dbReference type="PANTHER" id="PTHR35882">
    <property type="entry name" value="PELA"/>
    <property type="match status" value="1"/>
</dbReference>
<sequence>MSTVPGNERSVDTHRAGTPTGVPNFAIQLQNYPGGHLDQIAHGGFELVVIDLARDAHRDYFTADEIRRLKGATTTVLAYFEIGSVENFRPDFSVIANDQAQLLLNEWRDWPGEYFVKYWEPRWWELAVQPRIDRALAAGFDGVFLDTPLAYEEIDLGLVPDRNRNDLGHDMVELIKRISAYGKSTAPGFLVFPLNSPELQRYPGYAEAIDGIAMESLFFRPMDRPCDDDYCATDLAAARALRKAGKTVLAIDYADRPENVTQACRRYREEGFAGYLTTRSLDTLRPRCS</sequence>
<dbReference type="PANTHER" id="PTHR35882:SF2">
    <property type="entry name" value="PELA"/>
    <property type="match status" value="1"/>
</dbReference>
<gene>
    <name evidence="2" type="ORF">ACFQE5_11780</name>
</gene>
<dbReference type="InterPro" id="IPR016062">
    <property type="entry name" value="TM1410-rel"/>
</dbReference>
<dbReference type="Pfam" id="PF03537">
    <property type="entry name" value="Glyco_hydro_114"/>
    <property type="match status" value="1"/>
</dbReference>
<evidence type="ECO:0000259" key="1">
    <source>
        <dbReference type="Pfam" id="PF03537"/>
    </source>
</evidence>
<dbReference type="PRINTS" id="PR01545">
    <property type="entry name" value="THEMAYE10DUF"/>
</dbReference>
<dbReference type="SUPFAM" id="SSF51445">
    <property type="entry name" value="(Trans)glycosidases"/>
    <property type="match status" value="1"/>
</dbReference>
<dbReference type="Proteomes" id="UP001596302">
    <property type="component" value="Unassembled WGS sequence"/>
</dbReference>
<dbReference type="InterPro" id="IPR013785">
    <property type="entry name" value="Aldolase_TIM"/>
</dbReference>
<name>A0ABW1J253_9PSEU</name>